<keyword evidence="2" id="KW-1185">Reference proteome</keyword>
<name>A0A0L0F7K4_9EUKA</name>
<gene>
    <name evidence="1" type="ORF">SARC_14797</name>
</gene>
<dbReference type="Proteomes" id="UP000054560">
    <property type="component" value="Unassembled WGS sequence"/>
</dbReference>
<organism evidence="1 2">
    <name type="scientific">Sphaeroforma arctica JP610</name>
    <dbReference type="NCBI Taxonomy" id="667725"/>
    <lineage>
        <taxon>Eukaryota</taxon>
        <taxon>Ichthyosporea</taxon>
        <taxon>Ichthyophonida</taxon>
        <taxon>Sphaeroforma</taxon>
    </lineage>
</organism>
<dbReference type="RefSeq" id="XP_014146546.1">
    <property type="nucleotide sequence ID" value="XM_014291071.1"/>
</dbReference>
<protein>
    <submittedName>
        <fullName evidence="1">Uncharacterized protein</fullName>
    </submittedName>
</protein>
<dbReference type="GeneID" id="25915301"/>
<dbReference type="AlphaFoldDB" id="A0A0L0F7K4"/>
<dbReference type="EMBL" id="KQ246715">
    <property type="protein sequence ID" value="KNC72644.1"/>
    <property type="molecule type" value="Genomic_DNA"/>
</dbReference>
<evidence type="ECO:0000313" key="2">
    <source>
        <dbReference type="Proteomes" id="UP000054560"/>
    </source>
</evidence>
<proteinExistence type="predicted"/>
<accession>A0A0L0F7K4</accession>
<sequence length="79" mass="9279">MCMELLNVMWMVFVQRVPELNLPYTIHLHRLIDHAVSMFMSDHKVTEGSYTVLPGGIVEEFVNGLAQQNREQYTQQKVW</sequence>
<reference evidence="1 2" key="1">
    <citation type="submission" date="2011-02" db="EMBL/GenBank/DDBJ databases">
        <title>The Genome Sequence of Sphaeroforma arctica JP610.</title>
        <authorList>
            <consortium name="The Broad Institute Genome Sequencing Platform"/>
            <person name="Russ C."/>
            <person name="Cuomo C."/>
            <person name="Young S.K."/>
            <person name="Zeng Q."/>
            <person name="Gargeya S."/>
            <person name="Alvarado L."/>
            <person name="Berlin A."/>
            <person name="Chapman S.B."/>
            <person name="Chen Z."/>
            <person name="Freedman E."/>
            <person name="Gellesch M."/>
            <person name="Goldberg J."/>
            <person name="Griggs A."/>
            <person name="Gujja S."/>
            <person name="Heilman E."/>
            <person name="Heiman D."/>
            <person name="Howarth C."/>
            <person name="Mehta T."/>
            <person name="Neiman D."/>
            <person name="Pearson M."/>
            <person name="Roberts A."/>
            <person name="Saif S."/>
            <person name="Shea T."/>
            <person name="Shenoy N."/>
            <person name="Sisk P."/>
            <person name="Stolte C."/>
            <person name="Sykes S."/>
            <person name="White J."/>
            <person name="Yandava C."/>
            <person name="Burger G."/>
            <person name="Gray M.W."/>
            <person name="Holland P.W.H."/>
            <person name="King N."/>
            <person name="Lang F.B.F."/>
            <person name="Roger A.J."/>
            <person name="Ruiz-Trillo I."/>
            <person name="Haas B."/>
            <person name="Nusbaum C."/>
            <person name="Birren B."/>
        </authorList>
    </citation>
    <scope>NUCLEOTIDE SEQUENCE [LARGE SCALE GENOMIC DNA]</scope>
    <source>
        <strain evidence="1 2">JP610</strain>
    </source>
</reference>
<evidence type="ECO:0000313" key="1">
    <source>
        <dbReference type="EMBL" id="KNC72644.1"/>
    </source>
</evidence>